<protein>
    <submittedName>
        <fullName evidence="1">Uncharacterized protein</fullName>
    </submittedName>
</protein>
<evidence type="ECO:0000313" key="1">
    <source>
        <dbReference type="EMBL" id="KHJ76992.1"/>
    </source>
</evidence>
<dbReference type="OrthoDB" id="10249672at2759"/>
<evidence type="ECO:0000313" key="2">
    <source>
        <dbReference type="Proteomes" id="UP000053660"/>
    </source>
</evidence>
<keyword evidence="2" id="KW-1185">Reference proteome</keyword>
<sequence>MKKGMAALSSACPFDQAAVLLENREYIENSLELDRFSIKFIDKADVEPIISKTVVPGYPVMHFFPPRPALTLPFGRIKTQSGETER</sequence>
<dbReference type="Proteomes" id="UP000053660">
    <property type="component" value="Unassembled WGS sequence"/>
</dbReference>
<name>A0A0B1S0I4_OESDE</name>
<organism evidence="1 2">
    <name type="scientific">Oesophagostomum dentatum</name>
    <name type="common">Nodular worm</name>
    <dbReference type="NCBI Taxonomy" id="61180"/>
    <lineage>
        <taxon>Eukaryota</taxon>
        <taxon>Metazoa</taxon>
        <taxon>Ecdysozoa</taxon>
        <taxon>Nematoda</taxon>
        <taxon>Chromadorea</taxon>
        <taxon>Rhabditida</taxon>
        <taxon>Rhabditina</taxon>
        <taxon>Rhabditomorpha</taxon>
        <taxon>Strongyloidea</taxon>
        <taxon>Strongylidae</taxon>
        <taxon>Oesophagostomum</taxon>
    </lineage>
</organism>
<proteinExistence type="predicted"/>
<gene>
    <name evidence="1" type="ORF">OESDEN_23388</name>
</gene>
<dbReference type="EMBL" id="KN611206">
    <property type="protein sequence ID" value="KHJ76992.1"/>
    <property type="molecule type" value="Genomic_DNA"/>
</dbReference>
<accession>A0A0B1S0I4</accession>
<dbReference type="AlphaFoldDB" id="A0A0B1S0I4"/>
<reference evidence="1 2" key="1">
    <citation type="submission" date="2014-03" db="EMBL/GenBank/DDBJ databases">
        <title>Draft genome of the hookworm Oesophagostomum dentatum.</title>
        <authorList>
            <person name="Mitreva M."/>
        </authorList>
    </citation>
    <scope>NUCLEOTIDE SEQUENCE [LARGE SCALE GENOMIC DNA]</scope>
    <source>
        <strain evidence="1 2">OD-Hann</strain>
    </source>
</reference>